<evidence type="ECO:0000256" key="2">
    <source>
        <dbReference type="ARBA" id="ARBA00023303"/>
    </source>
</evidence>
<dbReference type="GO" id="GO:0016020">
    <property type="term" value="C:membrane"/>
    <property type="evidence" value="ECO:0007669"/>
    <property type="project" value="UniProtKB-SubCell"/>
</dbReference>
<gene>
    <name evidence="3" type="ORF">Nepgr_007333</name>
</gene>
<organism evidence="3 4">
    <name type="scientific">Nepenthes gracilis</name>
    <name type="common">Slender pitcher plant</name>
    <dbReference type="NCBI Taxonomy" id="150966"/>
    <lineage>
        <taxon>Eukaryota</taxon>
        <taxon>Viridiplantae</taxon>
        <taxon>Streptophyta</taxon>
        <taxon>Embryophyta</taxon>
        <taxon>Tracheophyta</taxon>
        <taxon>Spermatophyta</taxon>
        <taxon>Magnoliopsida</taxon>
        <taxon>eudicotyledons</taxon>
        <taxon>Gunneridae</taxon>
        <taxon>Pentapetalae</taxon>
        <taxon>Caryophyllales</taxon>
        <taxon>Nepenthaceae</taxon>
        <taxon>Nepenthes</taxon>
    </lineage>
</organism>
<evidence type="ECO:0000256" key="1">
    <source>
        <dbReference type="ARBA" id="ARBA00023286"/>
    </source>
</evidence>
<proteinExistence type="predicted"/>
<dbReference type="Gene3D" id="2.60.120.10">
    <property type="entry name" value="Jelly Rolls"/>
    <property type="match status" value="1"/>
</dbReference>
<keyword evidence="1" id="KW-0813">Transport</keyword>
<keyword evidence="1" id="KW-1071">Ligand-gated ion channel</keyword>
<keyword evidence="4" id="KW-1185">Reference proteome</keyword>
<protein>
    <recommendedName>
        <fullName evidence="5">Cyclic nucleotide-binding domain-containing protein</fullName>
    </recommendedName>
</protein>
<dbReference type="Proteomes" id="UP001279734">
    <property type="component" value="Unassembled WGS sequence"/>
</dbReference>
<evidence type="ECO:0000313" key="3">
    <source>
        <dbReference type="EMBL" id="GMH05493.1"/>
    </source>
</evidence>
<keyword evidence="2" id="KW-0407">Ion channel</keyword>
<dbReference type="PANTHER" id="PTHR45651">
    <property type="entry name" value="CYCLIC NUCLEOTIDE-GATED ION CHANNEL 15-RELATED-RELATED"/>
    <property type="match status" value="1"/>
</dbReference>
<dbReference type="GO" id="GO:0034220">
    <property type="term" value="P:monoatomic ion transmembrane transport"/>
    <property type="evidence" value="ECO:0007669"/>
    <property type="project" value="UniProtKB-KW"/>
</dbReference>
<dbReference type="Gene3D" id="1.10.287.630">
    <property type="entry name" value="Helix hairpin bin"/>
    <property type="match status" value="1"/>
</dbReference>
<dbReference type="EMBL" id="BSYO01000005">
    <property type="protein sequence ID" value="GMH05493.1"/>
    <property type="molecule type" value="Genomic_DNA"/>
</dbReference>
<reference evidence="3" key="1">
    <citation type="submission" date="2023-05" db="EMBL/GenBank/DDBJ databases">
        <title>Nepenthes gracilis genome sequencing.</title>
        <authorList>
            <person name="Fukushima K."/>
        </authorList>
    </citation>
    <scope>NUCLEOTIDE SEQUENCE</scope>
    <source>
        <strain evidence="3">SING2019-196</strain>
    </source>
</reference>
<dbReference type="AlphaFoldDB" id="A0AAD3S6N1"/>
<name>A0AAD3S6N1_NEPGR</name>
<evidence type="ECO:0008006" key="5">
    <source>
        <dbReference type="Google" id="ProtNLM"/>
    </source>
</evidence>
<evidence type="ECO:0000313" key="4">
    <source>
        <dbReference type="Proteomes" id="UP001279734"/>
    </source>
</evidence>
<comment type="caution">
    <text evidence="3">The sequence shown here is derived from an EMBL/GenBank/DDBJ whole genome shotgun (WGS) entry which is preliminary data.</text>
</comment>
<dbReference type="InterPro" id="IPR018490">
    <property type="entry name" value="cNMP-bd_dom_sf"/>
</dbReference>
<dbReference type="SUPFAM" id="SSF51206">
    <property type="entry name" value="cAMP-binding domain-like"/>
    <property type="match status" value="1"/>
</dbReference>
<accession>A0AAD3S6N1</accession>
<dbReference type="PANTHER" id="PTHR45651:SF9">
    <property type="entry name" value="CYCLIC NUCLEOTIDE-GATED ION CHANNEL 14-RELATED"/>
    <property type="match status" value="1"/>
</dbReference>
<sequence>MLLRIVVQLVAATNFYCNTFDADENAVRGTRRTRNNFNYYVSNRRLFTFKYVLFSKCWDGQELEVDEERRSGWELQGANLQVDLCCVAFYVVEADVRSSHEACVEYQIVIWFIIPATKNPQADHNNNALALIDLLQYVPRLFQIFPLNSQIVQATGVITKTAWAWAAYNPLLYMLTGHVLRVVWRLLEDLKLDLSGVLFNLRWLATRGVDEEAILRGLPSDLRRDIQRHLCLDLVRKVPLFSQMDGQLLDAICDRRVSPLSTQGTYIVCEGDFVTEMLFIFSGWLQSTTTNGGRTGFFNSITLRPGAFAFSQGDEWANPFWKLVHDGLNTPGKKQVLAANGIQMCRLHCPVQFRTACGLQRACGSHNKEW</sequence>
<dbReference type="InterPro" id="IPR014710">
    <property type="entry name" value="RmlC-like_jellyroll"/>
</dbReference>
<keyword evidence="1" id="KW-0406">Ion transport</keyword>